<evidence type="ECO:0000313" key="1">
    <source>
        <dbReference type="EMBL" id="VDO41393.1"/>
    </source>
</evidence>
<name>A0A183HBP0_9BILA</name>
<organism evidence="3">
    <name type="scientific">Onchocerca flexuosa</name>
    <dbReference type="NCBI Taxonomy" id="387005"/>
    <lineage>
        <taxon>Eukaryota</taxon>
        <taxon>Metazoa</taxon>
        <taxon>Ecdysozoa</taxon>
        <taxon>Nematoda</taxon>
        <taxon>Chromadorea</taxon>
        <taxon>Rhabditida</taxon>
        <taxon>Spirurina</taxon>
        <taxon>Spiruromorpha</taxon>
        <taxon>Filarioidea</taxon>
        <taxon>Onchocercidae</taxon>
        <taxon>Onchocerca</taxon>
    </lineage>
</organism>
<evidence type="ECO:0000313" key="3">
    <source>
        <dbReference type="WBParaSite" id="OFLC_0000490101-mRNA-1"/>
    </source>
</evidence>
<dbReference type="AlphaFoldDB" id="A0A183HBP0"/>
<dbReference type="EMBL" id="UZAJ01003960">
    <property type="protein sequence ID" value="VDO41393.1"/>
    <property type="molecule type" value="Genomic_DNA"/>
</dbReference>
<protein>
    <submittedName>
        <fullName evidence="3">Transposase</fullName>
    </submittedName>
</protein>
<dbReference type="WBParaSite" id="OFLC_0000490101-mRNA-1">
    <property type="protein sequence ID" value="OFLC_0000490101-mRNA-1"/>
    <property type="gene ID" value="OFLC_0000490101"/>
</dbReference>
<keyword evidence="2" id="KW-1185">Reference proteome</keyword>
<reference evidence="3" key="1">
    <citation type="submission" date="2016-06" db="UniProtKB">
        <authorList>
            <consortium name="WormBaseParasite"/>
        </authorList>
    </citation>
    <scope>IDENTIFICATION</scope>
</reference>
<proteinExistence type="predicted"/>
<sequence>MLRNGYLFRLLGKMVNNSEDLYHARLFHL</sequence>
<gene>
    <name evidence="1" type="ORF">OFLC_LOCUS4901</name>
</gene>
<dbReference type="Proteomes" id="UP000267606">
    <property type="component" value="Unassembled WGS sequence"/>
</dbReference>
<accession>A0A183HBP0</accession>
<reference evidence="1 2" key="2">
    <citation type="submission" date="2018-11" db="EMBL/GenBank/DDBJ databases">
        <authorList>
            <consortium name="Pathogen Informatics"/>
        </authorList>
    </citation>
    <scope>NUCLEOTIDE SEQUENCE [LARGE SCALE GENOMIC DNA]</scope>
</reference>
<evidence type="ECO:0000313" key="2">
    <source>
        <dbReference type="Proteomes" id="UP000267606"/>
    </source>
</evidence>